<feature type="region of interest" description="Disordered" evidence="1">
    <location>
        <begin position="1"/>
        <end position="30"/>
    </location>
</feature>
<keyword evidence="3" id="KW-1185">Reference proteome</keyword>
<protein>
    <submittedName>
        <fullName evidence="2">Uncharacterized protein</fullName>
    </submittedName>
</protein>
<accession>A0A316INB8</accession>
<dbReference type="AlphaFoldDB" id="A0A316INB8"/>
<comment type="caution">
    <text evidence="2">The sequence shown here is derived from an EMBL/GenBank/DDBJ whole genome shotgun (WGS) entry which is preliminary data.</text>
</comment>
<dbReference type="EMBL" id="QGHC01000003">
    <property type="protein sequence ID" value="PWK91998.1"/>
    <property type="molecule type" value="Genomic_DNA"/>
</dbReference>
<dbReference type="Proteomes" id="UP000245812">
    <property type="component" value="Unassembled WGS sequence"/>
</dbReference>
<feature type="compositionally biased region" description="Polar residues" evidence="1">
    <location>
        <begin position="1"/>
        <end position="12"/>
    </location>
</feature>
<organism evidence="2 3">
    <name type="scientific">Fulvimonas soli</name>
    <dbReference type="NCBI Taxonomy" id="155197"/>
    <lineage>
        <taxon>Bacteria</taxon>
        <taxon>Pseudomonadati</taxon>
        <taxon>Pseudomonadota</taxon>
        <taxon>Gammaproteobacteria</taxon>
        <taxon>Lysobacterales</taxon>
        <taxon>Rhodanobacteraceae</taxon>
        <taxon>Fulvimonas</taxon>
    </lineage>
</organism>
<evidence type="ECO:0000256" key="1">
    <source>
        <dbReference type="SAM" id="MobiDB-lite"/>
    </source>
</evidence>
<evidence type="ECO:0000313" key="2">
    <source>
        <dbReference type="EMBL" id="PWK91998.1"/>
    </source>
</evidence>
<proteinExistence type="predicted"/>
<reference evidence="2 3" key="1">
    <citation type="submission" date="2018-05" db="EMBL/GenBank/DDBJ databases">
        <title>Genomic Encyclopedia of Type Strains, Phase IV (KMG-IV): sequencing the most valuable type-strain genomes for metagenomic binning, comparative biology and taxonomic classification.</title>
        <authorList>
            <person name="Goeker M."/>
        </authorList>
    </citation>
    <scope>NUCLEOTIDE SEQUENCE [LARGE SCALE GENOMIC DNA]</scope>
    <source>
        <strain evidence="2 3">DSM 14263</strain>
    </source>
</reference>
<evidence type="ECO:0000313" key="3">
    <source>
        <dbReference type="Proteomes" id="UP000245812"/>
    </source>
</evidence>
<name>A0A316INB8_9GAMM</name>
<gene>
    <name evidence="2" type="ORF">C7456_103117</name>
</gene>
<sequence length="69" mass="7371">MFTTKATTQMATAPTPRLNMMTTGSPLGGESCVPRASSAVAKAAVERGTEGCDWNRVSATPRKYRHQTV</sequence>